<dbReference type="STRING" id="10228.B3RM19"/>
<dbReference type="OrthoDB" id="276029at2759"/>
<feature type="coiled-coil region" evidence="16">
    <location>
        <begin position="142"/>
        <end position="254"/>
    </location>
</feature>
<evidence type="ECO:0000256" key="4">
    <source>
        <dbReference type="ARBA" id="ARBA00022782"/>
    </source>
</evidence>
<dbReference type="HOGENOM" id="CLU_017012_1_0_1"/>
<dbReference type="AlphaFoldDB" id="B3RM19"/>
<dbReference type="GO" id="GO:0015631">
    <property type="term" value="F:tubulin binding"/>
    <property type="evidence" value="ECO:0000318"/>
    <property type="project" value="GO_Central"/>
</dbReference>
<evidence type="ECO:0000313" key="19">
    <source>
        <dbReference type="Proteomes" id="UP000009022"/>
    </source>
</evidence>
<dbReference type="InterPro" id="IPR002912">
    <property type="entry name" value="ACT_dom"/>
</dbReference>
<evidence type="ECO:0000256" key="9">
    <source>
        <dbReference type="ARBA" id="ARBA00023069"/>
    </source>
</evidence>
<dbReference type="OMA" id="WILTHME"/>
<keyword evidence="11" id="KW-0966">Cell projection</keyword>
<comment type="similarity">
    <text evidence="12">Belongs to the IFT81 family.</text>
</comment>
<dbReference type="GO" id="GO:0030154">
    <property type="term" value="P:cell differentiation"/>
    <property type="evidence" value="ECO:0007669"/>
    <property type="project" value="UniProtKB-KW"/>
</dbReference>
<accession>B3RM19</accession>
<keyword evidence="19" id="KW-1185">Reference proteome</keyword>
<dbReference type="GO" id="GO:0036064">
    <property type="term" value="C:ciliary basal body"/>
    <property type="evidence" value="ECO:0000318"/>
    <property type="project" value="GO_Central"/>
</dbReference>
<keyword evidence="6" id="KW-0744">Spermatogenesis</keyword>
<dbReference type="InterPro" id="IPR041146">
    <property type="entry name" value="IFT81_CH"/>
</dbReference>
<evidence type="ECO:0000256" key="15">
    <source>
        <dbReference type="ARBA" id="ARBA00079903"/>
    </source>
</evidence>
<evidence type="ECO:0000256" key="1">
    <source>
        <dbReference type="ARBA" id="ARBA00004120"/>
    </source>
</evidence>
<keyword evidence="9" id="KW-0969">Cilium</keyword>
<dbReference type="InterPro" id="IPR043016">
    <property type="entry name" value="IFT81_N_sf"/>
</dbReference>
<evidence type="ECO:0000256" key="7">
    <source>
        <dbReference type="ARBA" id="ARBA00022990"/>
    </source>
</evidence>
<evidence type="ECO:0000256" key="11">
    <source>
        <dbReference type="ARBA" id="ARBA00023273"/>
    </source>
</evidence>
<dbReference type="InParanoid" id="B3RM19"/>
<evidence type="ECO:0000256" key="2">
    <source>
        <dbReference type="ARBA" id="ARBA00022490"/>
    </source>
</evidence>
<reference evidence="18 19" key="1">
    <citation type="journal article" date="2008" name="Nature">
        <title>The Trichoplax genome and the nature of placozoans.</title>
        <authorList>
            <person name="Srivastava M."/>
            <person name="Begovic E."/>
            <person name="Chapman J."/>
            <person name="Putnam N.H."/>
            <person name="Hellsten U."/>
            <person name="Kawashima T."/>
            <person name="Kuo A."/>
            <person name="Mitros T."/>
            <person name="Salamov A."/>
            <person name="Carpenter M.L."/>
            <person name="Signorovitch A.Y."/>
            <person name="Moreno M.A."/>
            <person name="Kamm K."/>
            <person name="Grimwood J."/>
            <person name="Schmutz J."/>
            <person name="Shapiro H."/>
            <person name="Grigoriev I.V."/>
            <person name="Buss L.W."/>
            <person name="Schierwater B."/>
            <person name="Dellaporta S.L."/>
            <person name="Rokhsar D.S."/>
        </authorList>
    </citation>
    <scope>NUCLEOTIDE SEQUENCE [LARGE SCALE GENOMIC DNA]</scope>
    <source>
        <strain evidence="18 19">Grell-BS-1999</strain>
    </source>
</reference>
<dbReference type="PhylomeDB" id="B3RM19"/>
<dbReference type="RefSeq" id="XP_002108087.1">
    <property type="nucleotide sequence ID" value="XM_002108051.1"/>
</dbReference>
<evidence type="ECO:0000259" key="17">
    <source>
        <dbReference type="PROSITE" id="PS51671"/>
    </source>
</evidence>
<comment type="function">
    <text evidence="13">Component of the intraflagellar transport (IFT) complex B: together with IFT74, forms a tubulin-binding module that specifically mediates transport of tubulin within the cilium. Binds tubulin via its CH (calponin-homology)-like region. Required for ciliogenesis. Required for proper regulation of SHH signaling. Plays an important role during spermatogenesis by modulating the assembly and elongation of the sperm flagella.</text>
</comment>
<evidence type="ECO:0000256" key="13">
    <source>
        <dbReference type="ARBA" id="ARBA00055755"/>
    </source>
</evidence>
<evidence type="ECO:0000313" key="18">
    <source>
        <dbReference type="EMBL" id="EDV28885.1"/>
    </source>
</evidence>
<dbReference type="GeneID" id="6750038"/>
<sequence length="678" mass="78867">MSDQLRYIVEELKKEPFNRKNINLITFDDQSPIQLLQVLSDVFAEISGQGKVDLRNEEPGATVNRMMSLLRVLKYKFPNPDPQSMKNYVNQLIKGDKSVIYPILHWALQKMPELKKRAYLARFLVKIEIPLEYRDDPVNEIYEQYDELLDTFKQNHKAVEELRKSVLSVSEIKKDISHMEEEKDQLEKRIRKMQKRIEGIKDYEKMLNVARELRKAKEEESKYSSQYLDQNNQLRQAEQKLQRIQRQLKDMQQAAVGMTPEVLIDKIEEENRVNYYLCNDKLPKEIASSKKLKEDLEKVLIEPAMSKSDLDAINNEISSVTAEVNGLIEKRMVRNDPIDDKLAIFRQQASIMSAKKEDIANKLQKAMENLSSYENECKRKSELLNGLKASGTVMKGDEFKVYVNKLRGKSNVYKKKRQDLAEIRAEHGVLARTEEVLKNRNESIESVMTNIETKKGVSGYFDTQEELEKVSSMKSEIDDIKNKTLNDISEMVQKLNITINRKKSALAPIIKELRPLRQECQELSVEYEEKKNIFTNASASLESKNSKEVRVYREECANEEGRYHYLNCMMKTIKLQQQRLSSELKSYIANEAAEKKKSLRDVYGRKIQEQENLGKGLKEKQKSVKEGYSLNMKQMKMWKDLTQLIECKRQCEPSAAQENINSGFNNAVINETADHLVL</sequence>
<keyword evidence="10" id="KW-0206">Cytoskeleton</keyword>
<dbReference type="PANTHER" id="PTHR15614:SF2">
    <property type="entry name" value="INTRAFLAGELLAR TRANSPORT PROTEIN 81 HOMOLOG"/>
    <property type="match status" value="1"/>
</dbReference>
<evidence type="ECO:0000256" key="14">
    <source>
        <dbReference type="ARBA" id="ARBA00073058"/>
    </source>
</evidence>
<evidence type="ECO:0000256" key="3">
    <source>
        <dbReference type="ARBA" id="ARBA00022553"/>
    </source>
</evidence>
<evidence type="ECO:0000256" key="12">
    <source>
        <dbReference type="ARBA" id="ARBA00043983"/>
    </source>
</evidence>
<proteinExistence type="inferred from homology"/>
<dbReference type="GO" id="GO:0042073">
    <property type="term" value="P:intraciliary transport"/>
    <property type="evidence" value="ECO:0000318"/>
    <property type="project" value="GO_Central"/>
</dbReference>
<gene>
    <name evidence="18" type="ORF">TRIADDRAFT_19806</name>
</gene>
<dbReference type="PANTHER" id="PTHR15614">
    <property type="entry name" value="INTRAFLAGELLAR TRANSPORT PROTEIN 81 HOMOLOG"/>
    <property type="match status" value="1"/>
</dbReference>
<evidence type="ECO:0000256" key="5">
    <source>
        <dbReference type="ARBA" id="ARBA00022794"/>
    </source>
</evidence>
<organism evidence="18 19">
    <name type="scientific">Trichoplax adhaerens</name>
    <name type="common">Trichoplax reptans</name>
    <dbReference type="NCBI Taxonomy" id="10228"/>
    <lineage>
        <taxon>Eukaryota</taxon>
        <taxon>Metazoa</taxon>
        <taxon>Placozoa</taxon>
        <taxon>Uniplacotomia</taxon>
        <taxon>Trichoplacea</taxon>
        <taxon>Trichoplacidae</taxon>
        <taxon>Trichoplax</taxon>
    </lineage>
</organism>
<dbReference type="CTD" id="6750038"/>
<dbReference type="GO" id="GO:0030992">
    <property type="term" value="C:intraciliary transport particle B"/>
    <property type="evidence" value="ECO:0000318"/>
    <property type="project" value="GO_Central"/>
</dbReference>
<dbReference type="PROSITE" id="PS51671">
    <property type="entry name" value="ACT"/>
    <property type="match status" value="1"/>
</dbReference>
<dbReference type="KEGG" id="tad:TRIADDRAFT_19806"/>
<evidence type="ECO:0000256" key="8">
    <source>
        <dbReference type="ARBA" id="ARBA00023054"/>
    </source>
</evidence>
<keyword evidence="5" id="KW-0970">Cilium biogenesis/degradation</keyword>
<feature type="domain" description="ACT" evidence="17">
    <location>
        <begin position="418"/>
        <end position="500"/>
    </location>
</feature>
<dbReference type="GO" id="GO:0007283">
    <property type="term" value="P:spermatogenesis"/>
    <property type="evidence" value="ECO:0007669"/>
    <property type="project" value="UniProtKB-KW"/>
</dbReference>
<dbReference type="Pfam" id="PF18383">
    <property type="entry name" value="IFT81_CH"/>
    <property type="match status" value="1"/>
</dbReference>
<dbReference type="eggNOG" id="ENOG502QSBR">
    <property type="taxonomic scope" value="Eukaryota"/>
</dbReference>
<dbReference type="EMBL" id="DS985241">
    <property type="protein sequence ID" value="EDV28885.1"/>
    <property type="molecule type" value="Genomic_DNA"/>
</dbReference>
<protein>
    <recommendedName>
        <fullName evidence="14">Intraflagellar transport protein 81 homolog</fullName>
    </recommendedName>
    <alternativeName>
        <fullName evidence="15">Carnitine deficiency-associated protein expressed in ventricle 1</fullName>
    </alternativeName>
</protein>
<dbReference type="FunFam" id="1.10.418.70:FF:000001">
    <property type="entry name" value="Intraflagellar transport protein 81 homolog"/>
    <property type="match status" value="1"/>
</dbReference>
<dbReference type="InterPro" id="IPR029600">
    <property type="entry name" value="IFT81"/>
</dbReference>
<dbReference type="Gene3D" id="1.10.418.70">
    <property type="entry name" value="Intraflagellar transport protein 81, N-terminal domain"/>
    <property type="match status" value="1"/>
</dbReference>
<evidence type="ECO:0000256" key="10">
    <source>
        <dbReference type="ARBA" id="ARBA00023212"/>
    </source>
</evidence>
<keyword evidence="2" id="KW-0963">Cytoplasm</keyword>
<dbReference type="GO" id="GO:0060271">
    <property type="term" value="P:cilium assembly"/>
    <property type="evidence" value="ECO:0007669"/>
    <property type="project" value="InterPro"/>
</dbReference>
<keyword evidence="3" id="KW-0597">Phosphoprotein</keyword>
<dbReference type="FunCoup" id="B3RM19">
    <property type="interactions" value="846"/>
</dbReference>
<name>B3RM19_TRIAD</name>
<comment type="subcellular location">
    <subcellularLocation>
        <location evidence="1">Cytoplasm</location>
        <location evidence="1">Cytoskeleton</location>
        <location evidence="1">Cilium basal body</location>
    </subcellularLocation>
</comment>
<feature type="coiled-coil region" evidence="16">
    <location>
        <begin position="356"/>
        <end position="390"/>
    </location>
</feature>
<evidence type="ECO:0000256" key="16">
    <source>
        <dbReference type="SAM" id="Coils"/>
    </source>
</evidence>
<dbReference type="Proteomes" id="UP000009022">
    <property type="component" value="Unassembled WGS sequence"/>
</dbReference>
<evidence type="ECO:0000256" key="6">
    <source>
        <dbReference type="ARBA" id="ARBA00022871"/>
    </source>
</evidence>
<keyword evidence="8 16" id="KW-0175">Coiled coil</keyword>
<keyword evidence="7" id="KW-0007">Acetylation</keyword>
<keyword evidence="4" id="KW-0221">Differentiation</keyword>